<keyword evidence="8" id="KW-0809">Transit peptide</keyword>
<dbReference type="OrthoDB" id="10265990at2759"/>
<comment type="function">
    <text evidence="13">Essential component of the PAM complex, a complex required for the translocation of transit peptide-containing proteins from the inner membrane into the mitochondrial matrix in an ATP-dependent manner.</text>
</comment>
<evidence type="ECO:0000256" key="14">
    <source>
        <dbReference type="SAM" id="Coils"/>
    </source>
</evidence>
<keyword evidence="3 13" id="KW-0813">Transport</keyword>
<keyword evidence="4" id="KW-0547">Nucleotide-binding</keyword>
<dbReference type="Gene3D" id="3.10.450.240">
    <property type="match status" value="1"/>
</dbReference>
<dbReference type="GO" id="GO:0001405">
    <property type="term" value="C:PAM complex, Tim23 associated import motor"/>
    <property type="evidence" value="ECO:0007669"/>
    <property type="project" value="EnsemblFungi"/>
</dbReference>
<evidence type="ECO:0000256" key="12">
    <source>
        <dbReference type="ARBA" id="ARBA00074309"/>
    </source>
</evidence>
<dbReference type="InterPro" id="IPR007379">
    <property type="entry name" value="Tim44-like_dom"/>
</dbReference>
<evidence type="ECO:0000256" key="11">
    <source>
        <dbReference type="ARBA" id="ARBA00023136"/>
    </source>
</evidence>
<keyword evidence="6" id="KW-0067">ATP-binding</keyword>
<keyword evidence="11 13" id="KW-0472">Membrane</keyword>
<dbReference type="SMART" id="SM00978">
    <property type="entry name" value="Tim44"/>
    <property type="match status" value="1"/>
</dbReference>
<dbReference type="InParanoid" id="I1BYK6"/>
<dbReference type="Pfam" id="PF04280">
    <property type="entry name" value="Tim44"/>
    <property type="match status" value="1"/>
</dbReference>
<accession>I1BYK6</accession>
<sequence>MSAYRALLSSSVRSRVPAPTVRRSVRHYSSPFKVFMDTLKDQMKKDKDIKTLQDETGRLNDSEALKKAKEMFERAKAQQSAQQERLKQATEKFTEVAGKVGSQVNESFKKASETEFAKDTSEKIKKAAESINKSAEPIKKSAAVGKLSESLKTVVKDDSGRYSGFVDKETRRKMREEAQKQSGQHSKAAVSENPEAGAQMVLHKDSKWKESWTKFKEDSPIMQGIFRARRNYEESDNLFISYTRAFTDRVSDAFGSIFEESDQAQAIRAFQGIDPTFNMDKFMIDARTYIVPELMEAYLKGDVDTLKLWCSEATYNVLTAVIQAQMQQGLISDCKIQDLRDIELVAAKILENDVPVLVLSFRTQEIIVFRNAKSGEIVYGKEDLIEQVTYACVLTKEPEDLQNPITNGWRIIDMAKHDSRPVCGNTIKLFNHETVPMISTDRLV</sequence>
<dbReference type="Proteomes" id="UP000009138">
    <property type="component" value="Unassembled WGS sequence"/>
</dbReference>
<dbReference type="PANTHER" id="PTHR10721">
    <property type="entry name" value="MITOCHONDRIAL IMPORT INNER MEMBRANE TRANSLOCASE SUBUNIT TIM44"/>
    <property type="match status" value="1"/>
</dbReference>
<evidence type="ECO:0000256" key="9">
    <source>
        <dbReference type="ARBA" id="ARBA00023010"/>
    </source>
</evidence>
<protein>
    <recommendedName>
        <fullName evidence="12 13">Mitochondrial import inner membrane translocase subunit TIM44</fullName>
    </recommendedName>
</protein>
<dbReference type="FunCoup" id="I1BYK6">
    <property type="interactions" value="541"/>
</dbReference>
<keyword evidence="18" id="KW-1185">Reference proteome</keyword>
<keyword evidence="14" id="KW-0175">Coiled coil</keyword>
<dbReference type="InterPro" id="IPR039544">
    <property type="entry name" value="Tim44-like"/>
</dbReference>
<evidence type="ECO:0000256" key="5">
    <source>
        <dbReference type="ARBA" id="ARBA00022792"/>
    </source>
</evidence>
<dbReference type="VEuPathDB" id="FungiDB:RO3G_05991"/>
<evidence type="ECO:0000256" key="6">
    <source>
        <dbReference type="ARBA" id="ARBA00022840"/>
    </source>
</evidence>
<dbReference type="GeneID" id="93612962"/>
<evidence type="ECO:0000256" key="15">
    <source>
        <dbReference type="SAM" id="MobiDB-lite"/>
    </source>
</evidence>
<keyword evidence="7 13" id="KW-0653">Protein transport</keyword>
<dbReference type="GO" id="GO:0031314">
    <property type="term" value="C:extrinsic component of mitochondrial inner membrane"/>
    <property type="evidence" value="ECO:0007669"/>
    <property type="project" value="EnsemblFungi"/>
</dbReference>
<feature type="region of interest" description="Disordered" evidence="15">
    <location>
        <begin position="166"/>
        <end position="196"/>
    </location>
</feature>
<comment type="subcellular location">
    <subcellularLocation>
        <location evidence="1">Mitochondrion inner membrane</location>
        <topology evidence="1">Peripheral membrane protein</topology>
    </subcellularLocation>
</comment>
<keyword evidence="5 13" id="KW-0999">Mitochondrion inner membrane</keyword>
<reference evidence="17 18" key="1">
    <citation type="journal article" date="2009" name="PLoS Genet.">
        <title>Genomic analysis of the basal lineage fungus Rhizopus oryzae reveals a whole-genome duplication.</title>
        <authorList>
            <person name="Ma L.-J."/>
            <person name="Ibrahim A.S."/>
            <person name="Skory C."/>
            <person name="Grabherr M.G."/>
            <person name="Burger G."/>
            <person name="Butler M."/>
            <person name="Elias M."/>
            <person name="Idnurm A."/>
            <person name="Lang B.F."/>
            <person name="Sone T."/>
            <person name="Abe A."/>
            <person name="Calvo S.E."/>
            <person name="Corrochano L.M."/>
            <person name="Engels R."/>
            <person name="Fu J."/>
            <person name="Hansberg W."/>
            <person name="Kim J.-M."/>
            <person name="Kodira C.D."/>
            <person name="Koehrsen M.J."/>
            <person name="Liu B."/>
            <person name="Miranda-Saavedra D."/>
            <person name="O'Leary S."/>
            <person name="Ortiz-Castellanos L."/>
            <person name="Poulter R."/>
            <person name="Rodriguez-Romero J."/>
            <person name="Ruiz-Herrera J."/>
            <person name="Shen Y.-Q."/>
            <person name="Zeng Q."/>
            <person name="Galagan J."/>
            <person name="Birren B.W."/>
            <person name="Cuomo C.A."/>
            <person name="Wickes B.L."/>
        </authorList>
    </citation>
    <scope>NUCLEOTIDE SEQUENCE [LARGE SCALE GENOMIC DNA]</scope>
    <source>
        <strain evidence="18">RA 99-880 / ATCC MYA-4621 / FGSC 9543 / NRRL 43880</strain>
    </source>
</reference>
<evidence type="ECO:0000313" key="17">
    <source>
        <dbReference type="EMBL" id="EIE81286.1"/>
    </source>
</evidence>
<feature type="compositionally biased region" description="Basic and acidic residues" evidence="15">
    <location>
        <begin position="166"/>
        <end position="179"/>
    </location>
</feature>
<dbReference type="AlphaFoldDB" id="I1BYK6"/>
<evidence type="ECO:0000256" key="10">
    <source>
        <dbReference type="ARBA" id="ARBA00023128"/>
    </source>
</evidence>
<evidence type="ECO:0000256" key="1">
    <source>
        <dbReference type="ARBA" id="ARBA00004637"/>
    </source>
</evidence>
<keyword evidence="9 13" id="KW-0811">Translocation</keyword>
<dbReference type="GO" id="GO:0030674">
    <property type="term" value="F:protein-macromolecule adaptor activity"/>
    <property type="evidence" value="ECO:0007669"/>
    <property type="project" value="EnsemblFungi"/>
</dbReference>
<dbReference type="FunFam" id="3.10.450.240:FF:000002">
    <property type="entry name" value="Mitochondrial import inner membrane translocase subunit TIM44"/>
    <property type="match status" value="1"/>
</dbReference>
<keyword evidence="10 13" id="KW-0496">Mitochondrion</keyword>
<evidence type="ECO:0000259" key="16">
    <source>
        <dbReference type="SMART" id="SM00978"/>
    </source>
</evidence>
<evidence type="ECO:0000256" key="3">
    <source>
        <dbReference type="ARBA" id="ARBA00022448"/>
    </source>
</evidence>
<dbReference type="GO" id="GO:0030150">
    <property type="term" value="P:protein import into mitochondrial matrix"/>
    <property type="evidence" value="ECO:0007669"/>
    <property type="project" value="EnsemblFungi"/>
</dbReference>
<name>I1BYK6_RHIO9</name>
<evidence type="ECO:0000256" key="7">
    <source>
        <dbReference type="ARBA" id="ARBA00022927"/>
    </source>
</evidence>
<evidence type="ECO:0000313" key="18">
    <source>
        <dbReference type="Proteomes" id="UP000009138"/>
    </source>
</evidence>
<dbReference type="InterPro" id="IPR032710">
    <property type="entry name" value="NTF2-like_dom_sf"/>
</dbReference>
<evidence type="ECO:0000256" key="13">
    <source>
        <dbReference type="PIRNR" id="PIRNR037871"/>
    </source>
</evidence>
<gene>
    <name evidence="17" type="ORF">RO3G_05991</name>
</gene>
<dbReference type="InterPro" id="IPR017303">
    <property type="entry name" value="Tim44"/>
</dbReference>
<dbReference type="EMBL" id="CH476735">
    <property type="protein sequence ID" value="EIE81286.1"/>
    <property type="molecule type" value="Genomic_DNA"/>
</dbReference>
<dbReference type="PANTHER" id="PTHR10721:SF1">
    <property type="entry name" value="MITOCHONDRIAL IMPORT INNER MEMBRANE TRANSLOCASE SUBUNIT TIM44"/>
    <property type="match status" value="1"/>
</dbReference>
<organism evidence="17 18">
    <name type="scientific">Rhizopus delemar (strain RA 99-880 / ATCC MYA-4621 / FGSC 9543 / NRRL 43880)</name>
    <name type="common">Mucormycosis agent</name>
    <name type="synonym">Rhizopus arrhizus var. delemar</name>
    <dbReference type="NCBI Taxonomy" id="246409"/>
    <lineage>
        <taxon>Eukaryota</taxon>
        <taxon>Fungi</taxon>
        <taxon>Fungi incertae sedis</taxon>
        <taxon>Mucoromycota</taxon>
        <taxon>Mucoromycotina</taxon>
        <taxon>Mucoromycetes</taxon>
        <taxon>Mucorales</taxon>
        <taxon>Mucorineae</taxon>
        <taxon>Rhizopodaceae</taxon>
        <taxon>Rhizopus</taxon>
    </lineage>
</organism>
<dbReference type="eggNOG" id="KOG2580">
    <property type="taxonomic scope" value="Eukaryota"/>
</dbReference>
<dbReference type="GO" id="GO:0051087">
    <property type="term" value="F:protein-folding chaperone binding"/>
    <property type="evidence" value="ECO:0007669"/>
    <property type="project" value="EnsemblFungi"/>
</dbReference>
<dbReference type="RefSeq" id="XP_067516682.1">
    <property type="nucleotide sequence ID" value="XM_067660581.1"/>
</dbReference>
<dbReference type="STRING" id="246409.I1BYK6"/>
<evidence type="ECO:0000256" key="8">
    <source>
        <dbReference type="ARBA" id="ARBA00022946"/>
    </source>
</evidence>
<proteinExistence type="inferred from homology"/>
<dbReference type="OMA" id="NFQMEPF"/>
<dbReference type="PIRSF" id="PIRSF037871">
    <property type="entry name" value="TIM44"/>
    <property type="match status" value="1"/>
</dbReference>
<dbReference type="GO" id="GO:0005524">
    <property type="term" value="F:ATP binding"/>
    <property type="evidence" value="ECO:0007669"/>
    <property type="project" value="UniProtKB-KW"/>
</dbReference>
<dbReference type="SUPFAM" id="SSF54427">
    <property type="entry name" value="NTF2-like"/>
    <property type="match status" value="1"/>
</dbReference>
<feature type="domain" description="Tim44-like" evidence="16">
    <location>
        <begin position="263"/>
        <end position="416"/>
    </location>
</feature>
<feature type="coiled-coil region" evidence="14">
    <location>
        <begin position="65"/>
        <end position="92"/>
    </location>
</feature>
<evidence type="ECO:0000256" key="4">
    <source>
        <dbReference type="ARBA" id="ARBA00022741"/>
    </source>
</evidence>
<evidence type="ECO:0000256" key="2">
    <source>
        <dbReference type="ARBA" id="ARBA00009597"/>
    </source>
</evidence>
<comment type="similarity">
    <text evidence="2 13">Belongs to the Tim44 family.</text>
</comment>